<sequence>MAVAARALTLPAVVEELLSEMAEAARDGAPIPDEHLLSLKFVFGSSAVQALDLVDRQSVTLLSSPSGRRVYQSCSRCSVIFLAWTAPPHHLTDSRPSALGRACSQPSYLCAPSILLGNRQIWACRAPRQPPEQLSHPVKRFSAFYVPPVLRCFSEALARFLLKTCLSASPLSLHLFSDSLHTCGGSCRRLHTCCEIPEVEKHHDEVQMGGLSPLPLYHQPTEWAL</sequence>
<dbReference type="PANTHER" id="PTHR28498:SF1">
    <property type="entry name" value="ZINC FINGER SWIM DOMAIN-CONTAINING PROTEIN 7"/>
    <property type="match status" value="1"/>
</dbReference>
<gene>
    <name evidence="2" type="primary">ZSWIM7</name>
</gene>
<protein>
    <submittedName>
        <fullName evidence="2">Zinc finger SWIM domain-containing protein 7 isoform X1</fullName>
    </submittedName>
</protein>
<dbReference type="GeneID" id="102997955"/>
<dbReference type="PANTHER" id="PTHR28498">
    <property type="entry name" value="ZINC FINGER SWIM DOMAIN-CONTAINING PROTEIN 7"/>
    <property type="match status" value="1"/>
</dbReference>
<name>A0ABM3SNY3_BALAC</name>
<reference evidence="2" key="1">
    <citation type="submission" date="2025-08" db="UniProtKB">
        <authorList>
            <consortium name="RefSeq"/>
        </authorList>
    </citation>
    <scope>IDENTIFICATION</scope>
</reference>
<evidence type="ECO:0000313" key="1">
    <source>
        <dbReference type="Proteomes" id="UP001652580"/>
    </source>
</evidence>
<keyword evidence="1" id="KW-1185">Reference proteome</keyword>
<accession>A0ABM3SNY3</accession>
<dbReference type="Proteomes" id="UP001652580">
    <property type="component" value="Chromosome 20"/>
</dbReference>
<dbReference type="RefSeq" id="XP_057391559.1">
    <property type="nucleotide sequence ID" value="XM_057535576.1"/>
</dbReference>
<evidence type="ECO:0000313" key="2">
    <source>
        <dbReference type="RefSeq" id="XP_057391559.1"/>
    </source>
</evidence>
<organism evidence="1 2">
    <name type="scientific">Balaenoptera acutorostrata</name>
    <name type="common">Common minke whale</name>
    <name type="synonym">Balaena rostrata</name>
    <dbReference type="NCBI Taxonomy" id="9767"/>
    <lineage>
        <taxon>Eukaryota</taxon>
        <taxon>Metazoa</taxon>
        <taxon>Chordata</taxon>
        <taxon>Craniata</taxon>
        <taxon>Vertebrata</taxon>
        <taxon>Euteleostomi</taxon>
        <taxon>Mammalia</taxon>
        <taxon>Eutheria</taxon>
        <taxon>Laurasiatheria</taxon>
        <taxon>Artiodactyla</taxon>
        <taxon>Whippomorpha</taxon>
        <taxon>Cetacea</taxon>
        <taxon>Mysticeti</taxon>
        <taxon>Balaenopteridae</taxon>
        <taxon>Balaenoptera</taxon>
    </lineage>
</organism>
<proteinExistence type="predicted"/>